<sequence>MFEAQPWEADEPTLSELGGIRYLHFGTEWVQGAMRVGKPAELVLAYTQQMMAWLLFLEPSKDDAVGILGLGAGSLLRYTLKHTPASVETTEWNPRVTAMCRAYFRLPDTPRSVIDHCDAAVWVAKRRNIGRYMALMVDLYDADAQGPVRDTLEFYQGCYRALADVGIMTVNLFGDHASFPPNLDNIRKAFKGRVLELPEIDAGNRVVLAFKGPVLDVSTLQLLDRADAVEAAYGLPARRWAKALLARHGATIRS</sequence>
<keyword evidence="1" id="KW-0620">Polyamine biosynthesis</keyword>
<dbReference type="EMBL" id="FQXE01000013">
    <property type="protein sequence ID" value="SHI21564.1"/>
    <property type="molecule type" value="Genomic_DNA"/>
</dbReference>
<evidence type="ECO:0000313" key="3">
    <source>
        <dbReference type="Proteomes" id="UP000184226"/>
    </source>
</evidence>
<organism evidence="2 3">
    <name type="scientific">Pollutimonas bauzanensis</name>
    <dbReference type="NCBI Taxonomy" id="658167"/>
    <lineage>
        <taxon>Bacteria</taxon>
        <taxon>Pseudomonadati</taxon>
        <taxon>Pseudomonadota</taxon>
        <taxon>Betaproteobacteria</taxon>
        <taxon>Burkholderiales</taxon>
        <taxon>Alcaligenaceae</taxon>
        <taxon>Pollutimonas</taxon>
    </lineage>
</organism>
<dbReference type="PANTHER" id="PTHR43317:SF11">
    <property type="entry name" value="POLYAMINE AMINOPROPYLTRANSFERASE 2"/>
    <property type="match status" value="1"/>
</dbReference>
<dbReference type="PANTHER" id="PTHR43317">
    <property type="entry name" value="THERMOSPERMINE SYNTHASE ACAULIS5"/>
    <property type="match status" value="1"/>
</dbReference>
<accession>A0A1M5ZBG2</accession>
<dbReference type="OrthoDB" id="117774at2"/>
<dbReference type="InterPro" id="IPR029063">
    <property type="entry name" value="SAM-dependent_MTases_sf"/>
</dbReference>
<evidence type="ECO:0000313" key="2">
    <source>
        <dbReference type="EMBL" id="SHI21564.1"/>
    </source>
</evidence>
<protein>
    <submittedName>
        <fullName evidence="2">Spermidine synthase</fullName>
    </submittedName>
</protein>
<dbReference type="AlphaFoldDB" id="A0A1M5ZBG2"/>
<evidence type="ECO:0000256" key="1">
    <source>
        <dbReference type="ARBA" id="ARBA00023115"/>
    </source>
</evidence>
<dbReference type="Gene3D" id="3.40.50.150">
    <property type="entry name" value="Vaccinia Virus protein VP39"/>
    <property type="match status" value="1"/>
</dbReference>
<dbReference type="STRING" id="658167.SAMN04488135_113130"/>
<proteinExistence type="predicted"/>
<keyword evidence="3" id="KW-1185">Reference proteome</keyword>
<dbReference type="SUPFAM" id="SSF53335">
    <property type="entry name" value="S-adenosyl-L-methionine-dependent methyltransferases"/>
    <property type="match status" value="1"/>
</dbReference>
<gene>
    <name evidence="2" type="ORF">SAMN04488135_113130</name>
</gene>
<reference evidence="2 3" key="1">
    <citation type="submission" date="2016-11" db="EMBL/GenBank/DDBJ databases">
        <authorList>
            <person name="Jaros S."/>
            <person name="Januszkiewicz K."/>
            <person name="Wedrychowicz H."/>
        </authorList>
    </citation>
    <scope>NUCLEOTIDE SEQUENCE [LARGE SCALE GENOMIC DNA]</scope>
    <source>
        <strain evidence="2 3">CGMCC 1.10190</strain>
    </source>
</reference>
<dbReference type="Proteomes" id="UP000184226">
    <property type="component" value="Unassembled WGS sequence"/>
</dbReference>
<name>A0A1M5ZBG2_9BURK</name>
<dbReference type="GO" id="GO:0006596">
    <property type="term" value="P:polyamine biosynthetic process"/>
    <property type="evidence" value="ECO:0007669"/>
    <property type="project" value="UniProtKB-KW"/>
</dbReference>